<dbReference type="Pfam" id="PF13966">
    <property type="entry name" value="zf-RVT"/>
    <property type="match status" value="1"/>
</dbReference>
<name>A0A5C3KB44_COPMA</name>
<protein>
    <recommendedName>
        <fullName evidence="1">Reverse transcriptase zinc-binding domain-containing protein</fullName>
    </recommendedName>
</protein>
<organism evidence="2 3">
    <name type="scientific">Coprinopsis marcescibilis</name>
    <name type="common">Agaric fungus</name>
    <name type="synonym">Psathyrella marcescibilis</name>
    <dbReference type="NCBI Taxonomy" id="230819"/>
    <lineage>
        <taxon>Eukaryota</taxon>
        <taxon>Fungi</taxon>
        <taxon>Dikarya</taxon>
        <taxon>Basidiomycota</taxon>
        <taxon>Agaricomycotina</taxon>
        <taxon>Agaricomycetes</taxon>
        <taxon>Agaricomycetidae</taxon>
        <taxon>Agaricales</taxon>
        <taxon>Agaricineae</taxon>
        <taxon>Psathyrellaceae</taxon>
        <taxon>Coprinopsis</taxon>
    </lineage>
</organism>
<feature type="non-terminal residue" evidence="2">
    <location>
        <position position="1"/>
    </location>
</feature>
<evidence type="ECO:0000313" key="2">
    <source>
        <dbReference type="EMBL" id="TFK16957.1"/>
    </source>
</evidence>
<dbReference type="AlphaFoldDB" id="A0A5C3KB44"/>
<dbReference type="OrthoDB" id="3267074at2759"/>
<dbReference type="InterPro" id="IPR026960">
    <property type="entry name" value="RVT-Znf"/>
</dbReference>
<evidence type="ECO:0000313" key="3">
    <source>
        <dbReference type="Proteomes" id="UP000307440"/>
    </source>
</evidence>
<reference evidence="2 3" key="1">
    <citation type="journal article" date="2019" name="Nat. Ecol. Evol.">
        <title>Megaphylogeny resolves global patterns of mushroom evolution.</title>
        <authorList>
            <person name="Varga T."/>
            <person name="Krizsan K."/>
            <person name="Foldi C."/>
            <person name="Dima B."/>
            <person name="Sanchez-Garcia M."/>
            <person name="Sanchez-Ramirez S."/>
            <person name="Szollosi G.J."/>
            <person name="Szarkandi J.G."/>
            <person name="Papp V."/>
            <person name="Albert L."/>
            <person name="Andreopoulos W."/>
            <person name="Angelini C."/>
            <person name="Antonin V."/>
            <person name="Barry K.W."/>
            <person name="Bougher N.L."/>
            <person name="Buchanan P."/>
            <person name="Buyck B."/>
            <person name="Bense V."/>
            <person name="Catcheside P."/>
            <person name="Chovatia M."/>
            <person name="Cooper J."/>
            <person name="Damon W."/>
            <person name="Desjardin D."/>
            <person name="Finy P."/>
            <person name="Geml J."/>
            <person name="Haridas S."/>
            <person name="Hughes K."/>
            <person name="Justo A."/>
            <person name="Karasinski D."/>
            <person name="Kautmanova I."/>
            <person name="Kiss B."/>
            <person name="Kocsube S."/>
            <person name="Kotiranta H."/>
            <person name="LaButti K.M."/>
            <person name="Lechner B.E."/>
            <person name="Liimatainen K."/>
            <person name="Lipzen A."/>
            <person name="Lukacs Z."/>
            <person name="Mihaltcheva S."/>
            <person name="Morgado L.N."/>
            <person name="Niskanen T."/>
            <person name="Noordeloos M.E."/>
            <person name="Ohm R.A."/>
            <person name="Ortiz-Santana B."/>
            <person name="Ovrebo C."/>
            <person name="Racz N."/>
            <person name="Riley R."/>
            <person name="Savchenko A."/>
            <person name="Shiryaev A."/>
            <person name="Soop K."/>
            <person name="Spirin V."/>
            <person name="Szebenyi C."/>
            <person name="Tomsovsky M."/>
            <person name="Tulloss R.E."/>
            <person name="Uehling J."/>
            <person name="Grigoriev I.V."/>
            <person name="Vagvolgyi C."/>
            <person name="Papp T."/>
            <person name="Martin F.M."/>
            <person name="Miettinen O."/>
            <person name="Hibbett D.S."/>
            <person name="Nagy L.G."/>
        </authorList>
    </citation>
    <scope>NUCLEOTIDE SEQUENCE [LARGE SCALE GENOMIC DNA]</scope>
    <source>
        <strain evidence="2 3">CBS 121175</strain>
    </source>
</reference>
<dbReference type="Proteomes" id="UP000307440">
    <property type="component" value="Unassembled WGS sequence"/>
</dbReference>
<keyword evidence="3" id="KW-1185">Reference proteome</keyword>
<proteinExistence type="predicted"/>
<gene>
    <name evidence="2" type="ORF">FA15DRAFT_605994</name>
</gene>
<sequence>VENLPRKHASLINQIITGHIPLAKHLFRIGKADHPACTRCHEEVESVQHYLLHCPATRQARQRLQWVARTDAWSVRGLLKPRNWKALFAFISDTCHFYSIFGEIPTLA</sequence>
<feature type="domain" description="Reverse transcriptase zinc-binding" evidence="1">
    <location>
        <begin position="3"/>
        <end position="59"/>
    </location>
</feature>
<evidence type="ECO:0000259" key="1">
    <source>
        <dbReference type="Pfam" id="PF13966"/>
    </source>
</evidence>
<accession>A0A5C3KB44</accession>
<dbReference type="EMBL" id="ML210596">
    <property type="protein sequence ID" value="TFK16957.1"/>
    <property type="molecule type" value="Genomic_DNA"/>
</dbReference>
<dbReference type="STRING" id="230819.A0A5C3KB44"/>